<dbReference type="Gene3D" id="3.30.70.2220">
    <property type="entry name" value="CRISPR-Cas system, Cmr2 subunit, D1 domain, cysteine cluster"/>
    <property type="match status" value="1"/>
</dbReference>
<gene>
    <name evidence="5" type="primary">cas10</name>
    <name evidence="5" type="ORF">QQ91_0009015</name>
</gene>
<accession>A0ABD4T3Z6</accession>
<dbReference type="EMBL" id="JTHE03000048">
    <property type="protein sequence ID" value="MCM1982962.1"/>
    <property type="molecule type" value="Genomic_DNA"/>
</dbReference>
<keyword evidence="1" id="KW-0547">Nucleotide-binding</keyword>
<dbReference type="InterPro" id="IPR038242">
    <property type="entry name" value="Cmr2_N"/>
</dbReference>
<dbReference type="RefSeq" id="WP_166281711.1">
    <property type="nucleotide sequence ID" value="NZ_JTHE03000048.1"/>
</dbReference>
<evidence type="ECO:0000256" key="2">
    <source>
        <dbReference type="ARBA" id="ARBA00023118"/>
    </source>
</evidence>
<name>A0ABD4T3Z6_9CYAN</name>
<dbReference type="Pfam" id="PF22335">
    <property type="entry name" value="Cas10-Cmr2_palm2"/>
    <property type="match status" value="1"/>
</dbReference>
<evidence type="ECO:0000256" key="1">
    <source>
        <dbReference type="ARBA" id="ARBA00022741"/>
    </source>
</evidence>
<feature type="domain" description="Cas10/Cmr2 second palm" evidence="4">
    <location>
        <begin position="694"/>
        <end position="872"/>
    </location>
</feature>
<proteinExistence type="predicted"/>
<organism evidence="5 6">
    <name type="scientific">Lyngbya confervoides BDU141951</name>
    <dbReference type="NCBI Taxonomy" id="1574623"/>
    <lineage>
        <taxon>Bacteria</taxon>
        <taxon>Bacillati</taxon>
        <taxon>Cyanobacteriota</taxon>
        <taxon>Cyanophyceae</taxon>
        <taxon>Oscillatoriophycideae</taxon>
        <taxon>Oscillatoriales</taxon>
        <taxon>Microcoleaceae</taxon>
        <taxon>Lyngbya</taxon>
    </lineage>
</organism>
<dbReference type="GO" id="GO:0000166">
    <property type="term" value="F:nucleotide binding"/>
    <property type="evidence" value="ECO:0007669"/>
    <property type="project" value="UniProtKB-KW"/>
</dbReference>
<dbReference type="InterPro" id="IPR013407">
    <property type="entry name" value="CRISPR-assoc_prot_Cmr2"/>
</dbReference>
<protein>
    <submittedName>
        <fullName evidence="5">Type III-B CRISPR-associated protein Cas10/Cmr2</fullName>
    </submittedName>
</protein>
<comment type="caution">
    <text evidence="5">The sequence shown here is derived from an EMBL/GenBank/DDBJ whole genome shotgun (WGS) entry which is preliminary data.</text>
</comment>
<dbReference type="InterPro" id="IPR043128">
    <property type="entry name" value="Rev_trsase/Diguanyl_cyclase"/>
</dbReference>
<dbReference type="GO" id="GO:0051607">
    <property type="term" value="P:defense response to virus"/>
    <property type="evidence" value="ECO:0007669"/>
    <property type="project" value="UniProtKB-KW"/>
</dbReference>
<evidence type="ECO:0000313" key="5">
    <source>
        <dbReference type="EMBL" id="MCM1982962.1"/>
    </source>
</evidence>
<dbReference type="Proteomes" id="UP000031561">
    <property type="component" value="Unassembled WGS sequence"/>
</dbReference>
<sequence length="1022" mass="116273">MVQPYWQAKIWGLLHDPVLKALHSNPGRGQNSFWKDFWVLRDWVDEDSNPETTQRKGFQQIHLADMIASASDRGAIGSLNSSVNYSDQGLQIRHLLSGEALELRLQPEFHQLSQGKNPTQTLFDLEKSLFEACLVDSAADSHQSTPIFDLKDERKVFWWLWRCLPEVVCQKFGADPSLLLMPAETRLPDGSIWSHTSMTAALAGALAGYDLSPEALQKWPHKQEPSRAYMTVFSFSPIQTLIKASRKMRDFWSGSWILHYLSAKVCWAIAMKYGPDTVLYPSLFQQPLIDAWIREQWPDFEPWVPKPAEAQLLTAGFPNVIVVVLPEDKVAAAMQMADQVLRQEWLKVGELVHGSLQERHWMTSLPLDHKSWKGWLQAQWQTYWSALPIGDRHSDLTSSEVYRAADKPWADRQNKTFKVKPKQVLFNQAEAEFLQQAGELRRQQQGKNPANANVGSWWPYVFDQLRLGLTSIKNARNWEIPTAFSVRSSLSGLGPAVHPQGDWISEGEVKAGWQRQAGLFDGTELLNATETVKRGLHKILPQLLPGYGEADFQTAYPDLTAGVAGYLKVHGAEHRQYFVDTCQEIRQQPWMSGSSFPASIQWGIPWMDQPVNSPLRNNTSRYLNAGWLLEDLELDALKALEDQLAQTRDADLIDLLQADIRQRRRDYRQRIQEILDRRYGDNNPADWYVLAAGDGDGMSEWLKGEKLKPYQNYLASSLNVEGKLKESFEKFITQPKRMGPATHNALSRALLDFSNQLVPYLTEQRYAGRLIYGGGDDVLAYSNLWEWDSWLWDLRQCFKGQPDPLGEFDHQGDYWRWQVPNRQPSGIAQRPLFTMGSAATISFGLVIVNQAVPLAIALENLWEAEAEAKAHRGEAQDPKTAKDAVQVRVLFGNGNCLKATCKFSVFDQWRGLLGAPASLGEWIPNLQAGDFAACFEQMAELWGAHPVPTQSAIACWLKAFINRRDLFKNQESARTAMLNLCQGWLEELWRQTDPQDRQTAVQAWLKLTAFILRKRDIKLKGH</sequence>
<dbReference type="InterPro" id="IPR024615">
    <property type="entry name" value="CRISPR-assoc_Cmr2_N"/>
</dbReference>
<dbReference type="NCBIfam" id="TIGR02577">
    <property type="entry name" value="cas_TM1794_Cmr2"/>
    <property type="match status" value="1"/>
</dbReference>
<evidence type="ECO:0000313" key="6">
    <source>
        <dbReference type="Proteomes" id="UP000031561"/>
    </source>
</evidence>
<feature type="domain" description="CRISPR-associated protein Cmr2 N-terminal" evidence="3">
    <location>
        <begin position="231"/>
        <end position="348"/>
    </location>
</feature>
<evidence type="ECO:0000259" key="4">
    <source>
        <dbReference type="Pfam" id="PF22335"/>
    </source>
</evidence>
<keyword evidence="2" id="KW-0051">Antiviral defense</keyword>
<keyword evidence="6" id="KW-1185">Reference proteome</keyword>
<dbReference type="Gene3D" id="3.30.70.270">
    <property type="match status" value="1"/>
</dbReference>
<reference evidence="5 6" key="1">
    <citation type="journal article" date="2015" name="Genome Announc.">
        <title>Draft Genome Sequence of Filamentous Marine Cyanobacterium Lyngbya confervoides Strain BDU141951.</title>
        <authorList>
            <person name="Chandrababunaidu M.M."/>
            <person name="Sen D."/>
            <person name="Tripathy S."/>
        </authorList>
    </citation>
    <scope>NUCLEOTIDE SEQUENCE [LARGE SCALE GENOMIC DNA]</scope>
    <source>
        <strain evidence="5 6">BDU141951</strain>
    </source>
</reference>
<dbReference type="InterPro" id="IPR054767">
    <property type="entry name" value="Cas10-Cmr2_palm2"/>
</dbReference>
<dbReference type="AlphaFoldDB" id="A0ABD4T3Z6"/>
<evidence type="ECO:0000259" key="3">
    <source>
        <dbReference type="Pfam" id="PF12469"/>
    </source>
</evidence>
<dbReference type="Pfam" id="PF12469">
    <property type="entry name" value="Cmr2_N"/>
    <property type="match status" value="1"/>
</dbReference>